<keyword evidence="4 7" id="KW-0812">Transmembrane</keyword>
<feature type="transmembrane region" description="Helical" evidence="7">
    <location>
        <begin position="142"/>
        <end position="164"/>
    </location>
</feature>
<feature type="transmembrane region" description="Helical" evidence="7">
    <location>
        <begin position="354"/>
        <end position="377"/>
    </location>
</feature>
<keyword evidence="6 7" id="KW-0472">Membrane</keyword>
<dbReference type="Pfam" id="PF13440">
    <property type="entry name" value="Polysacc_synt_3"/>
    <property type="match status" value="1"/>
</dbReference>
<keyword evidence="3" id="KW-1003">Cell membrane</keyword>
<organism evidence="8 9">
    <name type="scientific">Lactobacillus rodentium</name>
    <dbReference type="NCBI Taxonomy" id="947835"/>
    <lineage>
        <taxon>Bacteria</taxon>
        <taxon>Bacillati</taxon>
        <taxon>Bacillota</taxon>
        <taxon>Bacilli</taxon>
        <taxon>Lactobacillales</taxon>
        <taxon>Lactobacillaceae</taxon>
        <taxon>Lactobacillus</taxon>
    </lineage>
</organism>
<feature type="transmembrane region" description="Helical" evidence="7">
    <location>
        <begin position="44"/>
        <end position="69"/>
    </location>
</feature>
<dbReference type="AlphaFoldDB" id="A0A2Z6TDJ4"/>
<feature type="transmembrane region" description="Helical" evidence="7">
    <location>
        <begin position="383"/>
        <end position="406"/>
    </location>
</feature>
<name>A0A2Z6TDJ4_9LACO</name>
<sequence length="476" mass="53362">MENKPYSLKKAAIINAAGKYSKILLQIIVEVILARLLTPYDYGIVAVVTVFTTFFTTLADMGLGAAIIQVKSLTKKDIDDIYSFTVYLSVALMSVFALLAYWIASFYHNHVYVGIGQLLSIALLFNGLNMVPNGILNREKKFGTIAVRTVAVYVISVVITIGLAYYGWKYYALVAQAILVAVLTFVWNFITTKPRFSLRFSFAPLKRVASYSGYQFAFSLLNYFSRNLDNLLAGKFFGSTDLGYYNKSYNLMQYPVGNLTGILTPVLHPVLSDYQHQVDLMYKKYMRVVKLLATVGIYAQTVCIFAAPEIIGILYGKQWQNSVVVFQLLGISIATQIINSSNGGLFQALGNTRMLFITGCINTVTTVLSIIGGIFIGKTIYSLALWISISYILNFVVSFYFLIKLGFKKSILEFLKELFPYICLGILMEFATIFYPFHISGLFLSLIVKGIYISILFIFGVIITGQFKFLKSLIKR</sequence>
<evidence type="ECO:0000256" key="7">
    <source>
        <dbReference type="SAM" id="Phobius"/>
    </source>
</evidence>
<dbReference type="RefSeq" id="WP_117118329.1">
    <property type="nucleotide sequence ID" value="NZ_BFBY01000006.1"/>
</dbReference>
<dbReference type="Proteomes" id="UP000257317">
    <property type="component" value="Unassembled WGS sequence"/>
</dbReference>
<protein>
    <submittedName>
        <fullName evidence="8">Colanic acid exporter</fullName>
    </submittedName>
</protein>
<feature type="transmembrane region" description="Helical" evidence="7">
    <location>
        <begin position="81"/>
        <end position="104"/>
    </location>
</feature>
<comment type="caution">
    <text evidence="8">The sequence shown here is derived from an EMBL/GenBank/DDBJ whole genome shotgun (WGS) entry which is preliminary data.</text>
</comment>
<gene>
    <name evidence="8" type="ORF">LrDSM24759_09090</name>
</gene>
<feature type="transmembrane region" description="Helical" evidence="7">
    <location>
        <begin position="291"/>
        <end position="316"/>
    </location>
</feature>
<dbReference type="EMBL" id="BFBY01000006">
    <property type="protein sequence ID" value="GBG04995.1"/>
    <property type="molecule type" value="Genomic_DNA"/>
</dbReference>
<proteinExistence type="inferred from homology"/>
<dbReference type="PANTHER" id="PTHR30250">
    <property type="entry name" value="PST FAMILY PREDICTED COLANIC ACID TRANSPORTER"/>
    <property type="match status" value="1"/>
</dbReference>
<evidence type="ECO:0000313" key="8">
    <source>
        <dbReference type="EMBL" id="GBG04995.1"/>
    </source>
</evidence>
<dbReference type="GO" id="GO:0005886">
    <property type="term" value="C:plasma membrane"/>
    <property type="evidence" value="ECO:0007669"/>
    <property type="project" value="UniProtKB-SubCell"/>
</dbReference>
<evidence type="ECO:0000256" key="2">
    <source>
        <dbReference type="ARBA" id="ARBA00007430"/>
    </source>
</evidence>
<dbReference type="PANTHER" id="PTHR30250:SF10">
    <property type="entry name" value="LIPOPOLYSACCHARIDE BIOSYNTHESIS PROTEIN WZXC"/>
    <property type="match status" value="1"/>
</dbReference>
<feature type="transmembrane region" description="Helical" evidence="7">
    <location>
        <begin position="443"/>
        <end position="467"/>
    </location>
</feature>
<evidence type="ECO:0000256" key="3">
    <source>
        <dbReference type="ARBA" id="ARBA00022475"/>
    </source>
</evidence>
<keyword evidence="5 7" id="KW-1133">Transmembrane helix</keyword>
<reference evidence="9" key="1">
    <citation type="submission" date="2018-03" db="EMBL/GenBank/DDBJ databases">
        <title>New taxa in the Lactobacillus gasseri group.</title>
        <authorList>
            <person name="Tanizawa Y."/>
            <person name="Tohno M."/>
            <person name="Endo A."/>
            <person name="Arita M."/>
        </authorList>
    </citation>
    <scope>NUCLEOTIDE SEQUENCE [LARGE SCALE GENOMIC DNA]</scope>
    <source>
        <strain evidence="9">DSM 24759</strain>
    </source>
</reference>
<dbReference type="InterPro" id="IPR050833">
    <property type="entry name" value="Poly_Biosynth_Transport"/>
</dbReference>
<dbReference type="CDD" id="cd13127">
    <property type="entry name" value="MATE_tuaB_like"/>
    <property type="match status" value="1"/>
</dbReference>
<evidence type="ECO:0000256" key="5">
    <source>
        <dbReference type="ARBA" id="ARBA00022989"/>
    </source>
</evidence>
<feature type="transmembrane region" description="Helical" evidence="7">
    <location>
        <begin position="110"/>
        <end position="130"/>
    </location>
</feature>
<evidence type="ECO:0000313" key="9">
    <source>
        <dbReference type="Proteomes" id="UP000257317"/>
    </source>
</evidence>
<evidence type="ECO:0000256" key="6">
    <source>
        <dbReference type="ARBA" id="ARBA00023136"/>
    </source>
</evidence>
<feature type="transmembrane region" description="Helical" evidence="7">
    <location>
        <begin position="170"/>
        <end position="190"/>
    </location>
</feature>
<comment type="similarity">
    <text evidence="2">Belongs to the polysaccharide synthase family.</text>
</comment>
<comment type="subcellular location">
    <subcellularLocation>
        <location evidence="1">Cell membrane</location>
        <topology evidence="1">Multi-pass membrane protein</topology>
    </subcellularLocation>
</comment>
<feature type="transmembrane region" description="Helical" evidence="7">
    <location>
        <begin position="418"/>
        <end position="437"/>
    </location>
</feature>
<dbReference type="OrthoDB" id="9770347at2"/>
<evidence type="ECO:0000256" key="1">
    <source>
        <dbReference type="ARBA" id="ARBA00004651"/>
    </source>
</evidence>
<evidence type="ECO:0000256" key="4">
    <source>
        <dbReference type="ARBA" id="ARBA00022692"/>
    </source>
</evidence>
<keyword evidence="9" id="KW-1185">Reference proteome</keyword>
<accession>A0A2Z6TDJ4</accession>